<evidence type="ECO:0000256" key="1">
    <source>
        <dbReference type="SAM" id="Phobius"/>
    </source>
</evidence>
<dbReference type="Proteomes" id="UP000298264">
    <property type="component" value="Unassembled WGS sequence"/>
</dbReference>
<organism evidence="2 3">
    <name type="scientific">Leptospira ilyithenensis</name>
    <dbReference type="NCBI Taxonomy" id="2484901"/>
    <lineage>
        <taxon>Bacteria</taxon>
        <taxon>Pseudomonadati</taxon>
        <taxon>Spirochaetota</taxon>
        <taxon>Spirochaetia</taxon>
        <taxon>Leptospirales</taxon>
        <taxon>Leptospiraceae</taxon>
        <taxon>Leptospira</taxon>
    </lineage>
</organism>
<dbReference type="OrthoDB" id="9828553at2"/>
<keyword evidence="1" id="KW-0472">Membrane</keyword>
<evidence type="ECO:0000313" key="3">
    <source>
        <dbReference type="Proteomes" id="UP000298264"/>
    </source>
</evidence>
<name>A0A4V3JXB0_9LEPT</name>
<protein>
    <submittedName>
        <fullName evidence="2">Uncharacterized protein</fullName>
    </submittedName>
</protein>
<gene>
    <name evidence="2" type="ORF">EHS11_04790</name>
</gene>
<keyword evidence="3" id="KW-1185">Reference proteome</keyword>
<keyword evidence="1" id="KW-0812">Transmembrane</keyword>
<proteinExistence type="predicted"/>
<evidence type="ECO:0000313" key="2">
    <source>
        <dbReference type="EMBL" id="TGN13104.1"/>
    </source>
</evidence>
<accession>A0A4V3JXB0</accession>
<feature type="transmembrane region" description="Helical" evidence="1">
    <location>
        <begin position="12"/>
        <end position="30"/>
    </location>
</feature>
<sequence length="361" mass="41975">MKLIKKYWKKTILILLSTAGYFIISIETEIFKDLSFLVQCLLFLTFFSINLIGTVGIDEFEYGKLFQKLKTEKETLGTLLRISEKEISDLHRVITKFFNYSIIYRKDIIEKLELKEEFLCIMKSSEGFGKVWNNLEDKKMLPFTKILDGLPGSVRPFEKDGLFLIPIENLKGFNHKDIRLFINKKIIPKVKTERIQFLKTLTKDQKKLVDKFSYKYIAFILRKNSLDYDTENRKFSDKFVQFIVSNQGERTLAQITNELAEFVEGKEVLNLIDWEAFIDDLNDDQKKLLSNYGDSIRSKFKQGKIRNIVDISNGDILKISSIIQSVLKNDTTERKSKNLADKIVKGANETIRILRSAGAKL</sequence>
<dbReference type="EMBL" id="RQHV01000034">
    <property type="protein sequence ID" value="TGN13104.1"/>
    <property type="molecule type" value="Genomic_DNA"/>
</dbReference>
<keyword evidence="1" id="KW-1133">Transmembrane helix</keyword>
<comment type="caution">
    <text evidence="2">The sequence shown here is derived from an EMBL/GenBank/DDBJ whole genome shotgun (WGS) entry which is preliminary data.</text>
</comment>
<reference evidence="2" key="1">
    <citation type="journal article" date="2019" name="PLoS Negl. Trop. Dis.">
        <title>Revisiting the worldwide diversity of Leptospira species in the environment.</title>
        <authorList>
            <person name="Vincent A.T."/>
            <person name="Schiettekatte O."/>
            <person name="Bourhy P."/>
            <person name="Veyrier F.J."/>
            <person name="Picardeau M."/>
        </authorList>
    </citation>
    <scope>NUCLEOTIDE SEQUENCE [LARGE SCALE GENOMIC DNA]</scope>
    <source>
        <strain evidence="2">201400974</strain>
    </source>
</reference>
<dbReference type="AlphaFoldDB" id="A0A4V3JXB0"/>
<feature type="transmembrane region" description="Helical" evidence="1">
    <location>
        <begin position="36"/>
        <end position="57"/>
    </location>
</feature>